<evidence type="ECO:0000313" key="4">
    <source>
        <dbReference type="Proteomes" id="UP000179807"/>
    </source>
</evidence>
<dbReference type="EMBL" id="MLAK01001354">
    <property type="protein sequence ID" value="OHS94048.1"/>
    <property type="molecule type" value="Genomic_DNA"/>
</dbReference>
<dbReference type="VEuPathDB" id="TrichDB:TRFO_39767"/>
<reference evidence="3" key="1">
    <citation type="submission" date="2016-10" db="EMBL/GenBank/DDBJ databases">
        <authorList>
            <person name="Benchimol M."/>
            <person name="Almeida L.G."/>
            <person name="Vasconcelos A.T."/>
            <person name="Perreira-Neves A."/>
            <person name="Rosa I.A."/>
            <person name="Tasca T."/>
            <person name="Bogo M.R."/>
            <person name="de Souza W."/>
        </authorList>
    </citation>
    <scope>NUCLEOTIDE SEQUENCE [LARGE SCALE GENOMIC DNA]</scope>
    <source>
        <strain evidence="3">K</strain>
    </source>
</reference>
<proteinExistence type="predicted"/>
<dbReference type="SUPFAM" id="SSF49785">
    <property type="entry name" value="Galactose-binding domain-like"/>
    <property type="match status" value="1"/>
</dbReference>
<dbReference type="AlphaFoldDB" id="A0A1J4J3L6"/>
<evidence type="ECO:0000259" key="2">
    <source>
        <dbReference type="Pfam" id="PF00754"/>
    </source>
</evidence>
<comment type="caution">
    <text evidence="3">The sequence shown here is derived from an EMBL/GenBank/DDBJ whole genome shotgun (WGS) entry which is preliminary data.</text>
</comment>
<feature type="region of interest" description="Disordered" evidence="1">
    <location>
        <begin position="279"/>
        <end position="300"/>
    </location>
</feature>
<accession>A0A1J4J3L6</accession>
<sequence>MEEKIVKFELNPINVKHIPFTKFTNDFIFYVNNKKYHTNRFTADLLSPTISKLHFTDESTNEFHIKTQHSGDFKRILELVSFTPICIENEEIAFFEEVLFKLGNEEYLSINPIFKGEITIDNVVSRIANKFRFHKGSTKNSSNYDFFEDEIKFLSEHFHEIIENKNEKENLVNLATLGNFGIEFLEMILQKDNLKLDDEDSLFNFVLSIYQKNTELKNQKNQKHRKYHISSALFEHVQFEYLSKESLEKFIKLFDIDNLNSKIWKSLCNRLILAPAADKNKNKQNDSKKGENKSEQKASKFSEPIEIPYKDTLNDGLFAYLHNKCGGDPSEKGLVEVTASTTYVHPAFKPKNTINALDDENNSFVSQNYLNQWVCYNFKNSRFKLFKYQIRSRNHSGNFHLKNWVIQTSKDGNDWTEVDRQTNCDKLNGPSHYSTFVLQSPPDEFVQFIRLRQIGENWHNNYYLDFNSIEFYGELIESI</sequence>
<dbReference type="InterPro" id="IPR000421">
    <property type="entry name" value="FA58C"/>
</dbReference>
<dbReference type="OrthoDB" id="412600at2759"/>
<dbReference type="RefSeq" id="XP_068347185.1">
    <property type="nucleotide sequence ID" value="XM_068512826.1"/>
</dbReference>
<name>A0A1J4J3L6_9EUKA</name>
<dbReference type="Proteomes" id="UP000179807">
    <property type="component" value="Unassembled WGS sequence"/>
</dbReference>
<dbReference type="Gene3D" id="2.60.120.260">
    <property type="entry name" value="Galactose-binding domain-like"/>
    <property type="match status" value="1"/>
</dbReference>
<dbReference type="GeneID" id="94847530"/>
<dbReference type="Pfam" id="PF00754">
    <property type="entry name" value="F5_F8_type_C"/>
    <property type="match status" value="1"/>
</dbReference>
<keyword evidence="4" id="KW-1185">Reference proteome</keyword>
<evidence type="ECO:0000313" key="3">
    <source>
        <dbReference type="EMBL" id="OHS94048.1"/>
    </source>
</evidence>
<protein>
    <recommendedName>
        <fullName evidence="2">F5/8 type C domain-containing protein</fullName>
    </recommendedName>
</protein>
<feature type="domain" description="F5/8 type C" evidence="2">
    <location>
        <begin position="337"/>
        <end position="462"/>
    </location>
</feature>
<organism evidence="3 4">
    <name type="scientific">Tritrichomonas foetus</name>
    <dbReference type="NCBI Taxonomy" id="1144522"/>
    <lineage>
        <taxon>Eukaryota</taxon>
        <taxon>Metamonada</taxon>
        <taxon>Parabasalia</taxon>
        <taxon>Tritrichomonadida</taxon>
        <taxon>Tritrichomonadidae</taxon>
        <taxon>Tritrichomonas</taxon>
    </lineage>
</organism>
<gene>
    <name evidence="3" type="ORF">TRFO_39767</name>
</gene>
<evidence type="ECO:0000256" key="1">
    <source>
        <dbReference type="SAM" id="MobiDB-lite"/>
    </source>
</evidence>
<dbReference type="InterPro" id="IPR008979">
    <property type="entry name" value="Galactose-bd-like_sf"/>
</dbReference>